<dbReference type="PANTHER" id="PTHR32432">
    <property type="entry name" value="CELL DIVISION PROTEIN FTSA-RELATED"/>
    <property type="match status" value="1"/>
</dbReference>
<evidence type="ECO:0000256" key="6">
    <source>
        <dbReference type="HAMAP-Rule" id="MF_02033"/>
    </source>
</evidence>
<dbReference type="EMBL" id="CP001751">
    <property type="protein sequence ID" value="ADE40572.1"/>
    <property type="molecule type" value="Genomic_DNA"/>
</dbReference>
<dbReference type="HOGENOM" id="CLU_037850_3_0_5"/>
<dbReference type="STRING" id="488538.SAR116_2329"/>
<organism evidence="9 10">
    <name type="scientific">Puniceispirillum marinum (strain IMCC1322)</name>
    <dbReference type="NCBI Taxonomy" id="488538"/>
    <lineage>
        <taxon>Bacteria</taxon>
        <taxon>Pseudomonadati</taxon>
        <taxon>Pseudomonadota</taxon>
        <taxon>Alphaproteobacteria</taxon>
        <taxon>Candidatus Puniceispirillales</taxon>
        <taxon>Candidatus Puniceispirillaceae</taxon>
        <taxon>Candidatus Puniceispirillum</taxon>
    </lineage>
</organism>
<dbReference type="HAMAP" id="MF_02033">
    <property type="entry name" value="FtsA"/>
    <property type="match status" value="1"/>
</dbReference>
<evidence type="ECO:0000313" key="10">
    <source>
        <dbReference type="Proteomes" id="UP000007460"/>
    </source>
</evidence>
<dbReference type="GO" id="GO:0009898">
    <property type="term" value="C:cytoplasmic side of plasma membrane"/>
    <property type="evidence" value="ECO:0007669"/>
    <property type="project" value="UniProtKB-UniRule"/>
</dbReference>
<evidence type="ECO:0000256" key="5">
    <source>
        <dbReference type="ARBA" id="ARBA00023306"/>
    </source>
</evidence>
<evidence type="ECO:0000256" key="3">
    <source>
        <dbReference type="ARBA" id="ARBA00022618"/>
    </source>
</evidence>
<dbReference type="AlphaFoldDB" id="D5BPS0"/>
<evidence type="ECO:0000256" key="2">
    <source>
        <dbReference type="ARBA" id="ARBA00022475"/>
    </source>
</evidence>
<dbReference type="OrthoDB" id="9810567at2"/>
<evidence type="ECO:0000259" key="8">
    <source>
        <dbReference type="SMART" id="SM00842"/>
    </source>
</evidence>
<dbReference type="NCBIfam" id="TIGR01174">
    <property type="entry name" value="ftsA"/>
    <property type="match status" value="1"/>
</dbReference>
<dbReference type="InterPro" id="IPR003494">
    <property type="entry name" value="SHS2_FtsA"/>
</dbReference>
<dbReference type="KEGG" id="apb:SAR116_2329"/>
<keyword evidence="3 6" id="KW-0132">Cell division</keyword>
<dbReference type="RefSeq" id="WP_013047199.1">
    <property type="nucleotide sequence ID" value="NC_014010.1"/>
</dbReference>
<dbReference type="Pfam" id="PF14450">
    <property type="entry name" value="FtsA"/>
    <property type="match status" value="1"/>
</dbReference>
<dbReference type="GO" id="GO:0032153">
    <property type="term" value="C:cell division site"/>
    <property type="evidence" value="ECO:0007669"/>
    <property type="project" value="UniProtKB-UniRule"/>
</dbReference>
<sequence length="432" mass="46358">MILRNKQSALRRPFAVLDLGSSKVTCLIGEADGKGKVQLLGQGMHASAGMRHGEVSNLELLSTVIGKTVHAAERDAGTSIQSMSIVTPGGMPVSRLGKQTLTLSDKTVRRRDMQRLMARENDADTPDSHQAMHLQTLQYDLDDVRGIADPRGMRGSALSVDYTIVSGARTSLTNFREALVLNHLEVDRFIHAGYAAGLACLSEEERDLGGAVIDMGGGTTSISIFMHGKLIYVDTIPVGGHRVTTDIARILSLPVADAERIKAIDGSVMPTELSGTPPASLSEVMRNGNSDNIVIPTQGDNIEIGGKSVERNLLSAIIRPRIEEIIELLTSRIDNAHMQHAAGNRLLLTGGASQLTGLADLYAHATQKTVILGKPQGVDGLLDENSGPEFAAAIGALTHVSRLEENDPTDRQTRTLSYGPFERIGAWLRDNL</sequence>
<comment type="similarity">
    <text evidence="1">Belongs to the heat shock protein 70 family.</text>
</comment>
<protein>
    <recommendedName>
        <fullName evidence="6 7">Cell division protein FtsA</fullName>
    </recommendedName>
</protein>
<dbReference type="SUPFAM" id="SSF53067">
    <property type="entry name" value="Actin-like ATPase domain"/>
    <property type="match status" value="2"/>
</dbReference>
<dbReference type="Pfam" id="PF02491">
    <property type="entry name" value="SHS2_FTSA"/>
    <property type="match status" value="1"/>
</dbReference>
<keyword evidence="2 6" id="KW-1003">Cell membrane</keyword>
<dbReference type="Proteomes" id="UP000007460">
    <property type="component" value="Chromosome"/>
</dbReference>
<proteinExistence type="inferred from homology"/>
<accession>D5BPS0</accession>
<keyword evidence="10" id="KW-1185">Reference proteome</keyword>
<comment type="subunit">
    <text evidence="6">Self-interacts. Interacts with FtsZ.</text>
</comment>
<comment type="function">
    <text evidence="6 7">Cell division protein that is involved in the assembly of the Z ring. May serve as a membrane anchor for the Z ring.</text>
</comment>
<comment type="subcellular location">
    <subcellularLocation>
        <location evidence="6">Cell inner membrane</location>
        <topology evidence="6">Peripheral membrane protein</topology>
        <orientation evidence="6">Cytoplasmic side</orientation>
    </subcellularLocation>
    <text evidence="6">Localizes to the Z ring in an FtsZ-dependent manner. Targeted to the membrane through a conserved C-terminal amphipathic helix.</text>
</comment>
<keyword evidence="5 6" id="KW-0131">Cell cycle</keyword>
<dbReference type="InterPro" id="IPR020823">
    <property type="entry name" value="Cell_div_FtsA"/>
</dbReference>
<keyword evidence="9" id="KW-0436">Ligase</keyword>
<feature type="domain" description="SHS2" evidence="8">
    <location>
        <begin position="14"/>
        <end position="200"/>
    </location>
</feature>
<dbReference type="PROSITE" id="PS00329">
    <property type="entry name" value="HSP70_2"/>
    <property type="match status" value="1"/>
</dbReference>
<evidence type="ECO:0000256" key="7">
    <source>
        <dbReference type="PIRNR" id="PIRNR003101"/>
    </source>
</evidence>
<comment type="similarity">
    <text evidence="6 7">Belongs to the FtsA/MreB family.</text>
</comment>
<evidence type="ECO:0000256" key="4">
    <source>
        <dbReference type="ARBA" id="ARBA00023136"/>
    </source>
</evidence>
<dbReference type="InterPro" id="IPR050696">
    <property type="entry name" value="FtsA/MreB"/>
</dbReference>
<gene>
    <name evidence="6" type="primary">ftsA</name>
    <name evidence="9" type="ordered locus">SAR116_2329</name>
</gene>
<dbReference type="SMART" id="SM00842">
    <property type="entry name" value="FtsA"/>
    <property type="match status" value="1"/>
</dbReference>
<dbReference type="eggNOG" id="COG0849">
    <property type="taxonomic scope" value="Bacteria"/>
</dbReference>
<reference evidence="9 10" key="1">
    <citation type="journal article" date="2010" name="J. Bacteriol.">
        <title>Complete genome sequence of "Candidatus Puniceispirillum marinum" IMCC1322, a representative of the SAR116 clade in the Alphaproteobacteria.</title>
        <authorList>
            <person name="Oh H.M."/>
            <person name="Kwon K.K."/>
            <person name="Kang I."/>
            <person name="Kang S.G."/>
            <person name="Lee J.H."/>
            <person name="Kim S.J."/>
            <person name="Cho J.C."/>
        </authorList>
    </citation>
    <scope>NUCLEOTIDE SEQUENCE [LARGE SCALE GENOMIC DNA]</scope>
    <source>
        <strain evidence="9 10">IMCC1322</strain>
    </source>
</reference>
<dbReference type="InterPro" id="IPR018181">
    <property type="entry name" value="Heat_shock_70_CS"/>
</dbReference>
<dbReference type="PANTHER" id="PTHR32432:SF4">
    <property type="entry name" value="CELL DIVISION PROTEIN FTSA"/>
    <property type="match status" value="1"/>
</dbReference>
<dbReference type="Gene3D" id="3.30.420.40">
    <property type="match status" value="1"/>
</dbReference>
<dbReference type="Gene3D" id="3.30.1490.110">
    <property type="match status" value="1"/>
</dbReference>
<evidence type="ECO:0000313" key="9">
    <source>
        <dbReference type="EMBL" id="ADE40572.1"/>
    </source>
</evidence>
<dbReference type="CDD" id="cd24048">
    <property type="entry name" value="ASKHA_NBD_FtsA"/>
    <property type="match status" value="1"/>
</dbReference>
<dbReference type="GO" id="GO:0016874">
    <property type="term" value="F:ligase activity"/>
    <property type="evidence" value="ECO:0007669"/>
    <property type="project" value="UniProtKB-KW"/>
</dbReference>
<dbReference type="InterPro" id="IPR043129">
    <property type="entry name" value="ATPase_NBD"/>
</dbReference>
<evidence type="ECO:0000256" key="1">
    <source>
        <dbReference type="ARBA" id="ARBA00007381"/>
    </source>
</evidence>
<keyword evidence="4 6" id="KW-0472">Membrane</keyword>
<dbReference type="GO" id="GO:0043093">
    <property type="term" value="P:FtsZ-dependent cytokinesis"/>
    <property type="evidence" value="ECO:0007669"/>
    <property type="project" value="UniProtKB-UniRule"/>
</dbReference>
<dbReference type="PIRSF" id="PIRSF003101">
    <property type="entry name" value="FtsA"/>
    <property type="match status" value="1"/>
</dbReference>
<keyword evidence="6" id="KW-0997">Cell inner membrane</keyword>
<name>D5BPS0_PUNMI</name>